<protein>
    <submittedName>
        <fullName evidence="2">AzlD domain-containing protein</fullName>
    </submittedName>
</protein>
<dbReference type="RefSeq" id="WP_204815893.1">
    <property type="nucleotide sequence ID" value="NZ_JANHOF010000001.1"/>
</dbReference>
<organism evidence="2 3">
    <name type="scientific">Paenibacillus mendelii</name>
    <dbReference type="NCBI Taxonomy" id="206163"/>
    <lineage>
        <taxon>Bacteria</taxon>
        <taxon>Bacillati</taxon>
        <taxon>Bacillota</taxon>
        <taxon>Bacilli</taxon>
        <taxon>Bacillales</taxon>
        <taxon>Paenibacillaceae</taxon>
        <taxon>Paenibacillus</taxon>
    </lineage>
</organism>
<name>A0ABV6JFZ3_9BACL</name>
<accession>A0ABV6JFZ3</accession>
<keyword evidence="1" id="KW-1133">Transmembrane helix</keyword>
<keyword evidence="1" id="KW-0472">Membrane</keyword>
<dbReference type="EMBL" id="JBHLVF010000041">
    <property type="protein sequence ID" value="MFC0394721.1"/>
    <property type="molecule type" value="Genomic_DNA"/>
</dbReference>
<dbReference type="Pfam" id="PF05437">
    <property type="entry name" value="AzlD"/>
    <property type="match status" value="1"/>
</dbReference>
<reference evidence="2 3" key="1">
    <citation type="submission" date="2024-09" db="EMBL/GenBank/DDBJ databases">
        <authorList>
            <person name="Sun Q."/>
            <person name="Mori K."/>
        </authorList>
    </citation>
    <scope>NUCLEOTIDE SEQUENCE [LARGE SCALE GENOMIC DNA]</scope>
    <source>
        <strain evidence="2 3">CCM 4839</strain>
    </source>
</reference>
<feature type="transmembrane region" description="Helical" evidence="1">
    <location>
        <begin position="89"/>
        <end position="107"/>
    </location>
</feature>
<evidence type="ECO:0000313" key="3">
    <source>
        <dbReference type="Proteomes" id="UP001589818"/>
    </source>
</evidence>
<gene>
    <name evidence="2" type="ORF">ACFFJ8_25590</name>
</gene>
<evidence type="ECO:0000256" key="1">
    <source>
        <dbReference type="SAM" id="Phobius"/>
    </source>
</evidence>
<evidence type="ECO:0000313" key="2">
    <source>
        <dbReference type="EMBL" id="MFC0394721.1"/>
    </source>
</evidence>
<dbReference type="Proteomes" id="UP001589818">
    <property type="component" value="Unassembled WGS sequence"/>
</dbReference>
<proteinExistence type="predicted"/>
<comment type="caution">
    <text evidence="2">The sequence shown here is derived from an EMBL/GenBank/DDBJ whole genome shotgun (WGS) entry which is preliminary data.</text>
</comment>
<keyword evidence="1" id="KW-0812">Transmembrane</keyword>
<dbReference type="InterPro" id="IPR008407">
    <property type="entry name" value="Brnchd-chn_aa_trnsp_AzlD"/>
</dbReference>
<keyword evidence="3" id="KW-1185">Reference proteome</keyword>
<feature type="transmembrane region" description="Helical" evidence="1">
    <location>
        <begin position="6"/>
        <end position="29"/>
    </location>
</feature>
<sequence length="108" mass="12039">MEVRWDILVIIIGAGIVTFIPRVLPLMALSRIELPDWGMRWLHYVPISVMAALVGQELFTQDGELSSLADNIKLVAALPTLVVAIKSRSLLMTVLTGMVSMMLLRLFF</sequence>